<sequence length="368" mass="40960">MKKLTFLFLFLTLAFASCQEKYPELKDGVYAEFITNKGTFVAKLKNETAPLTVSNFVALAEGTNGMVDSLYKGKRFYDGLTFHRVIKDFMIQGGDPKGDGTGNPGYAFPDEPTDSIQFSKKGLLAMANSGPDTNGSQFFVTLKETPWLNGRHTIFGEIVIGQEVVDSIGNMETEKPGDKPKEPVIIETVNILNKGNVKVPYFTEEMAKLEKEKKEKEERINKVAEKQAEELNAIRAKADSLPSGLKIYFNEKGEGPQPKEGDKILMNYAGYLADGHMFDSNILENAEKFEMVDEMRKAAQQYVPVPTDYSTEAKLIPGFREGLLNMKVGDKVTIFIPAHLAYGKRGIPGVIPPDSELIFELQIVEIME</sequence>
<feature type="domain" description="PPIase cyclophilin-type" evidence="10">
    <location>
        <begin position="38"/>
        <end position="191"/>
    </location>
</feature>
<dbReference type="PROSITE" id="PS50072">
    <property type="entry name" value="CSA_PPIASE_2"/>
    <property type="match status" value="1"/>
</dbReference>
<dbReference type="InterPro" id="IPR002130">
    <property type="entry name" value="Cyclophilin-type_PPIase_dom"/>
</dbReference>
<accession>A0A137RIC9</accession>
<dbReference type="PROSITE" id="PS51257">
    <property type="entry name" value="PROKAR_LIPOPROTEIN"/>
    <property type="match status" value="1"/>
</dbReference>
<keyword evidence="7" id="KW-0175">Coiled coil</keyword>
<dbReference type="Gene3D" id="3.10.50.40">
    <property type="match status" value="1"/>
</dbReference>
<dbReference type="GO" id="GO:0003755">
    <property type="term" value="F:peptidyl-prolyl cis-trans isomerase activity"/>
    <property type="evidence" value="ECO:0007669"/>
    <property type="project" value="UniProtKB-KW"/>
</dbReference>
<feature type="coiled-coil region" evidence="7">
    <location>
        <begin position="199"/>
        <end position="234"/>
    </location>
</feature>
<dbReference type="PROSITE" id="PS50059">
    <property type="entry name" value="FKBP_PPIASE"/>
    <property type="match status" value="1"/>
</dbReference>
<organism evidence="11 12">
    <name type="scientific">Aequorivita aquimaris</name>
    <dbReference type="NCBI Taxonomy" id="1548749"/>
    <lineage>
        <taxon>Bacteria</taxon>
        <taxon>Pseudomonadati</taxon>
        <taxon>Bacteroidota</taxon>
        <taxon>Flavobacteriia</taxon>
        <taxon>Flavobacteriales</taxon>
        <taxon>Flavobacteriaceae</taxon>
        <taxon>Aequorivita</taxon>
    </lineage>
</organism>
<reference evidence="12" key="1">
    <citation type="submission" date="2014-10" db="EMBL/GenBank/DDBJ databases">
        <title>Genome sequencing of Vitellibacter sp. D-24.</title>
        <authorList>
            <person name="Thevarajoo S."/>
            <person name="Selvaratnam C."/>
            <person name="Goh K.M."/>
            <person name="Chong C.S."/>
        </authorList>
    </citation>
    <scope>NUCLEOTIDE SEQUENCE [LARGE SCALE GENOMIC DNA]</scope>
    <source>
        <strain evidence="12">D-24</strain>
    </source>
</reference>
<evidence type="ECO:0000256" key="6">
    <source>
        <dbReference type="PROSITE-ProRule" id="PRU00277"/>
    </source>
</evidence>
<gene>
    <name evidence="11" type="ORF">LS48_05525</name>
</gene>
<dbReference type="InterPro" id="IPR044666">
    <property type="entry name" value="Cyclophilin_A-like"/>
</dbReference>
<dbReference type="GO" id="GO:0006457">
    <property type="term" value="P:protein folding"/>
    <property type="evidence" value="ECO:0007669"/>
    <property type="project" value="InterPro"/>
</dbReference>
<feature type="signal peptide" evidence="8">
    <location>
        <begin position="1"/>
        <end position="16"/>
    </location>
</feature>
<comment type="caution">
    <text evidence="11">The sequence shown here is derived from an EMBL/GenBank/DDBJ whole genome shotgun (WGS) entry which is preliminary data.</text>
</comment>
<dbReference type="AlphaFoldDB" id="A0A137RIC9"/>
<name>A0A137RIC9_9FLAO</name>
<dbReference type="CDD" id="cd00317">
    <property type="entry name" value="cyclophilin"/>
    <property type="match status" value="1"/>
</dbReference>
<dbReference type="RefSeq" id="WP_062620826.1">
    <property type="nucleotide sequence ID" value="NZ_JRWG01000003.1"/>
</dbReference>
<dbReference type="InterPro" id="IPR029000">
    <property type="entry name" value="Cyclophilin-like_dom_sf"/>
</dbReference>
<dbReference type="PANTHER" id="PTHR45625">
    <property type="entry name" value="PEPTIDYL-PROLYL CIS-TRANS ISOMERASE-RELATED"/>
    <property type="match status" value="1"/>
</dbReference>
<evidence type="ECO:0000256" key="1">
    <source>
        <dbReference type="ARBA" id="ARBA00000971"/>
    </source>
</evidence>
<dbReference type="EC" id="5.2.1.8" evidence="3 6"/>
<keyword evidence="4 6" id="KW-0697">Rotamase</keyword>
<dbReference type="SUPFAM" id="SSF50891">
    <property type="entry name" value="Cyclophilin-like"/>
    <property type="match status" value="1"/>
</dbReference>
<dbReference type="PATRIC" id="fig|1548749.3.peg.1165"/>
<evidence type="ECO:0000259" key="9">
    <source>
        <dbReference type="PROSITE" id="PS50059"/>
    </source>
</evidence>
<evidence type="ECO:0000256" key="3">
    <source>
        <dbReference type="ARBA" id="ARBA00013194"/>
    </source>
</evidence>
<evidence type="ECO:0000313" key="11">
    <source>
        <dbReference type="EMBL" id="KXN99940.1"/>
    </source>
</evidence>
<dbReference type="PROSITE" id="PS00170">
    <property type="entry name" value="CSA_PPIASE_1"/>
    <property type="match status" value="1"/>
</dbReference>
<dbReference type="Gene3D" id="2.40.100.10">
    <property type="entry name" value="Cyclophilin-like"/>
    <property type="match status" value="1"/>
</dbReference>
<feature type="chain" id="PRO_5007479744" description="peptidylprolyl isomerase" evidence="8">
    <location>
        <begin position="17"/>
        <end position="368"/>
    </location>
</feature>
<reference evidence="11 12" key="2">
    <citation type="journal article" date="2016" name="Int. J. Syst. Evol. Microbiol.">
        <title>Vitellibacter aquimaris sp. nov., a marine bacterium isolated from seawater.</title>
        <authorList>
            <person name="Thevarajoo S."/>
            <person name="Selvaratnam C."/>
            <person name="Goh K.M."/>
            <person name="Hong K.W."/>
            <person name="Chan X.Y."/>
            <person name="Chan K.G."/>
            <person name="Chong C.S."/>
        </authorList>
    </citation>
    <scope>NUCLEOTIDE SEQUENCE [LARGE SCALE GENOMIC DNA]</scope>
    <source>
        <strain evidence="11 12">D-24</strain>
    </source>
</reference>
<evidence type="ECO:0000256" key="7">
    <source>
        <dbReference type="SAM" id="Coils"/>
    </source>
</evidence>
<dbReference type="OrthoDB" id="9807797at2"/>
<evidence type="ECO:0000259" key="10">
    <source>
        <dbReference type="PROSITE" id="PS50072"/>
    </source>
</evidence>
<dbReference type="InterPro" id="IPR046357">
    <property type="entry name" value="PPIase_dom_sf"/>
</dbReference>
<keyword evidence="12" id="KW-1185">Reference proteome</keyword>
<dbReference type="Pfam" id="PF00254">
    <property type="entry name" value="FKBP_C"/>
    <property type="match status" value="1"/>
</dbReference>
<dbReference type="InterPro" id="IPR001179">
    <property type="entry name" value="PPIase_FKBP_dom"/>
</dbReference>
<evidence type="ECO:0000256" key="2">
    <source>
        <dbReference type="ARBA" id="ARBA00007365"/>
    </source>
</evidence>
<keyword evidence="8" id="KW-0732">Signal</keyword>
<evidence type="ECO:0000256" key="8">
    <source>
        <dbReference type="SAM" id="SignalP"/>
    </source>
</evidence>
<protein>
    <recommendedName>
        <fullName evidence="3 6">peptidylprolyl isomerase</fullName>
        <ecNumber evidence="3 6">5.2.1.8</ecNumber>
    </recommendedName>
</protein>
<dbReference type="PANTHER" id="PTHR45625:SF4">
    <property type="entry name" value="PEPTIDYLPROLYL ISOMERASE DOMAIN AND WD REPEAT-CONTAINING PROTEIN 1"/>
    <property type="match status" value="1"/>
</dbReference>
<dbReference type="InterPro" id="IPR020892">
    <property type="entry name" value="Cyclophilin-type_PPIase_CS"/>
</dbReference>
<keyword evidence="5 6" id="KW-0413">Isomerase</keyword>
<dbReference type="Proteomes" id="UP000070138">
    <property type="component" value="Unassembled WGS sequence"/>
</dbReference>
<evidence type="ECO:0000256" key="5">
    <source>
        <dbReference type="ARBA" id="ARBA00023235"/>
    </source>
</evidence>
<dbReference type="STRING" id="1548749.LS48_05525"/>
<comment type="catalytic activity">
    <reaction evidence="1 6">
        <text>[protein]-peptidylproline (omega=180) = [protein]-peptidylproline (omega=0)</text>
        <dbReference type="Rhea" id="RHEA:16237"/>
        <dbReference type="Rhea" id="RHEA-COMP:10747"/>
        <dbReference type="Rhea" id="RHEA-COMP:10748"/>
        <dbReference type="ChEBI" id="CHEBI:83833"/>
        <dbReference type="ChEBI" id="CHEBI:83834"/>
        <dbReference type="EC" id="5.2.1.8"/>
    </reaction>
</comment>
<dbReference type="EMBL" id="JRWG01000003">
    <property type="protein sequence ID" value="KXN99940.1"/>
    <property type="molecule type" value="Genomic_DNA"/>
</dbReference>
<feature type="domain" description="PPIase FKBP-type" evidence="9">
    <location>
        <begin position="261"/>
        <end position="367"/>
    </location>
</feature>
<evidence type="ECO:0000313" key="12">
    <source>
        <dbReference type="Proteomes" id="UP000070138"/>
    </source>
</evidence>
<dbReference type="PRINTS" id="PR00153">
    <property type="entry name" value="CSAPPISMRASE"/>
</dbReference>
<evidence type="ECO:0000256" key="4">
    <source>
        <dbReference type="ARBA" id="ARBA00023110"/>
    </source>
</evidence>
<dbReference type="Pfam" id="PF00160">
    <property type="entry name" value="Pro_isomerase"/>
    <property type="match status" value="1"/>
</dbReference>
<dbReference type="SUPFAM" id="SSF54534">
    <property type="entry name" value="FKBP-like"/>
    <property type="match status" value="1"/>
</dbReference>
<comment type="similarity">
    <text evidence="2">Belongs to the cyclophilin-type PPIase family.</text>
</comment>
<proteinExistence type="inferred from homology"/>